<feature type="transmembrane region" description="Helical" evidence="4">
    <location>
        <begin position="6"/>
        <end position="31"/>
    </location>
</feature>
<evidence type="ECO:0000256" key="3">
    <source>
        <dbReference type="ARBA" id="ARBA00022679"/>
    </source>
</evidence>
<gene>
    <name evidence="5" type="ORF">ThimaDRAFT_3245</name>
</gene>
<dbReference type="PANTHER" id="PTHR43630:SF1">
    <property type="entry name" value="POLY-BETA-1,6-N-ACETYL-D-GLUCOSAMINE SYNTHASE"/>
    <property type="match status" value="1"/>
</dbReference>
<evidence type="ECO:0000256" key="2">
    <source>
        <dbReference type="ARBA" id="ARBA00022676"/>
    </source>
</evidence>
<evidence type="ECO:0000313" key="5">
    <source>
        <dbReference type="EMBL" id="EGV17700.1"/>
    </source>
</evidence>
<dbReference type="CDD" id="cd06438">
    <property type="entry name" value="EpsO_like"/>
    <property type="match status" value="1"/>
</dbReference>
<organism evidence="5 6">
    <name type="scientific">Thiocapsa marina 5811</name>
    <dbReference type="NCBI Taxonomy" id="768671"/>
    <lineage>
        <taxon>Bacteria</taxon>
        <taxon>Pseudomonadati</taxon>
        <taxon>Pseudomonadota</taxon>
        <taxon>Gammaproteobacteria</taxon>
        <taxon>Chromatiales</taxon>
        <taxon>Chromatiaceae</taxon>
        <taxon>Thiocapsa</taxon>
    </lineage>
</organism>
<dbReference type="Proteomes" id="UP000005459">
    <property type="component" value="Unassembled WGS sequence"/>
</dbReference>
<dbReference type="AlphaFoldDB" id="F9UDQ3"/>
<sequence length="400" mass="44534">MTHDALVWPWMLLGILLALPSLPGTIELLLLTLGGILPPRREDEADRTVPIERIAVLVPAHDEAEGIAQTVASLRACDPGDAGFEVVVIADNCTDATAELARSAGARVLERRDPQRRGKGYALDFAFRSLLKEPFDGFIVVDADTRVELNLVTELRRLMRRGAAAIQCCYRLDNPEHSLRARLRGIAWMAFNVLRLRGRERWRLSVGLLGNGFGLTRETLLKEPYEATSVVEDMEYHLRLVAAGRRVVFAANTGVWSDAPYTREAGAGQRARWEGGRFRMILDWTPILLRRVLSGERRLIEPLLELLLLPLAFHVLLLLAALLPPFGPTRTYALLGLALVAVHVLAAIRIGGGGWRDLLALASAPFYILWKLTILRAIGRASRTDAAWVRTERNETEQKD</sequence>
<name>F9UDQ3_9GAMM</name>
<reference evidence="5 6" key="1">
    <citation type="submission" date="2011-06" db="EMBL/GenBank/DDBJ databases">
        <title>The draft genome of Thiocapsa marina 5811.</title>
        <authorList>
            <consortium name="US DOE Joint Genome Institute (JGI-PGF)"/>
            <person name="Lucas S."/>
            <person name="Han J."/>
            <person name="Cheng J.-F."/>
            <person name="Goodwin L."/>
            <person name="Pitluck S."/>
            <person name="Peters L."/>
            <person name="Land M.L."/>
            <person name="Hauser L."/>
            <person name="Vogl K."/>
            <person name="Liu Z."/>
            <person name="Imhoff J."/>
            <person name="Thiel V."/>
            <person name="Frigaard N.-U."/>
            <person name="Bryant D."/>
            <person name="Woyke T.J."/>
        </authorList>
    </citation>
    <scope>NUCLEOTIDE SEQUENCE [LARGE SCALE GENOMIC DNA]</scope>
    <source>
        <strain evidence="5 6">5811</strain>
    </source>
</reference>
<protein>
    <submittedName>
        <fullName evidence="5">Glycosyl transferase family 2</fullName>
    </submittedName>
</protein>
<dbReference type="InterPro" id="IPR029044">
    <property type="entry name" value="Nucleotide-diphossugar_trans"/>
</dbReference>
<dbReference type="Pfam" id="PF13641">
    <property type="entry name" value="Glyco_tranf_2_3"/>
    <property type="match status" value="1"/>
</dbReference>
<accession>F9UDQ3</accession>
<keyword evidence="4" id="KW-1133">Transmembrane helix</keyword>
<dbReference type="STRING" id="768671.ThimaDRAFT_3245"/>
<dbReference type="GO" id="GO:0016757">
    <property type="term" value="F:glycosyltransferase activity"/>
    <property type="evidence" value="ECO:0007669"/>
    <property type="project" value="UniProtKB-KW"/>
</dbReference>
<keyword evidence="2" id="KW-0328">Glycosyltransferase</keyword>
<keyword evidence="4" id="KW-0472">Membrane</keyword>
<dbReference type="EMBL" id="AFWV01000010">
    <property type="protein sequence ID" value="EGV17700.1"/>
    <property type="molecule type" value="Genomic_DNA"/>
</dbReference>
<proteinExistence type="inferred from homology"/>
<keyword evidence="6" id="KW-1185">Reference proteome</keyword>
<comment type="similarity">
    <text evidence="1">Belongs to the glycosyltransferase 2 family.</text>
</comment>
<evidence type="ECO:0000256" key="1">
    <source>
        <dbReference type="ARBA" id="ARBA00006739"/>
    </source>
</evidence>
<dbReference type="eggNOG" id="COG1215">
    <property type="taxonomic scope" value="Bacteria"/>
</dbReference>
<evidence type="ECO:0000256" key="4">
    <source>
        <dbReference type="SAM" id="Phobius"/>
    </source>
</evidence>
<dbReference type="PANTHER" id="PTHR43630">
    <property type="entry name" value="POLY-BETA-1,6-N-ACETYL-D-GLUCOSAMINE SYNTHASE"/>
    <property type="match status" value="1"/>
</dbReference>
<keyword evidence="4" id="KW-0812">Transmembrane</keyword>
<evidence type="ECO:0000313" key="6">
    <source>
        <dbReference type="Proteomes" id="UP000005459"/>
    </source>
</evidence>
<dbReference type="Gene3D" id="3.90.550.10">
    <property type="entry name" value="Spore Coat Polysaccharide Biosynthesis Protein SpsA, Chain A"/>
    <property type="match status" value="1"/>
</dbReference>
<feature type="transmembrane region" description="Helical" evidence="4">
    <location>
        <begin position="306"/>
        <end position="326"/>
    </location>
</feature>
<feature type="transmembrane region" description="Helical" evidence="4">
    <location>
        <begin position="332"/>
        <end position="351"/>
    </location>
</feature>
<keyword evidence="3 5" id="KW-0808">Transferase</keyword>
<dbReference type="RefSeq" id="WP_007194117.1">
    <property type="nucleotide sequence ID" value="NZ_AFWV01000010.1"/>
</dbReference>
<dbReference type="SUPFAM" id="SSF53448">
    <property type="entry name" value="Nucleotide-diphospho-sugar transferases"/>
    <property type="match status" value="1"/>
</dbReference>